<dbReference type="Pfam" id="PF02171">
    <property type="entry name" value="Piwi"/>
    <property type="match status" value="1"/>
</dbReference>
<dbReference type="RefSeq" id="WP_089320882.1">
    <property type="nucleotide sequence ID" value="NZ_FZOQ01000021.1"/>
</dbReference>
<proteinExistence type="inferred from homology"/>
<evidence type="ECO:0000256" key="1">
    <source>
        <dbReference type="ARBA" id="ARBA00035012"/>
    </source>
</evidence>
<dbReference type="InterPro" id="IPR012337">
    <property type="entry name" value="RNaseH-like_sf"/>
</dbReference>
<evidence type="ECO:0000259" key="3">
    <source>
        <dbReference type="PROSITE" id="PS50822"/>
    </source>
</evidence>
<dbReference type="InterPro" id="IPR003165">
    <property type="entry name" value="Piwi"/>
</dbReference>
<gene>
    <name evidence="4" type="ORF">SAMN06296052_12171</name>
</gene>
<dbReference type="Gene3D" id="3.30.420.10">
    <property type="entry name" value="Ribonuclease H-like superfamily/Ribonuclease H"/>
    <property type="match status" value="1"/>
</dbReference>
<dbReference type="SMART" id="SM00950">
    <property type="entry name" value="Piwi"/>
    <property type="match status" value="1"/>
</dbReference>
<evidence type="ECO:0000313" key="4">
    <source>
        <dbReference type="EMBL" id="SNT04130.1"/>
    </source>
</evidence>
<sequence length="767" mass="88441">MQINFFPIQIPFDQFHINTEPFSKERLDELRDKFNSTHSFFRNGDNIYISNKEGEDGIEIGSPVTRDVFGDEKITSALIKHIFFRTFKDRFPGYIPVDFYPFRFFSRKDKDDVIYSLLPDYLKNKVAYKKLIEVQLRKCVLGNQVRFGFTINIKRNWIFNKTCKELASEGFDITGLEVLRSDYLPGLKGVLAPDEELIGTVKKVEGEHALVDTNEGEQLHDLSHLSIRKTKYNIGAYLSYTLSEQKSNQILAFIESKRHELYNAEHLRNEILSIAGVLFTDKNSDGETVPLLFKNKDGFCFTVDNRMYSASNSIELKTPAFIFDYAATKTDSRSADSGLTNFGPYDSITFEPKTPLVLCIGRKENRGKFTSFLANLIDGLPNSKYFKKGLHKKYEFQHINKIIEDINSDDVDEYLRVIKDIDKKPDLAIIEIPSKFKRYPDSTNPYYRIKAKLLLLEVPAQFVTSEVIANHNEYILNSIALQIYAKLGGTPWVLPSSRSVDREIIVGVGHSWVRENAFKGAAQDRIVGITTFMSSDGQYLLSDKAKEVQYADYFKELLRSLKNSFERLEKEFGWTEGDTIRLIFHIFKPIKNVEYEVVSELIRQFSQYKIQFAFVTIGKTHPFKIFDINQRGVPKYYGSTELKGHLIPERGTNIFLDSTTALVQMLGAHELKTDKHGISSPIQIRIRTPEGNFNTDIEQFLFTDLGYVVQQLFSFTYISWRSFLPGEHPATMLYSTLIAKLLSKMRNVQGWDADSLNFKLKRKKWFL</sequence>
<organism evidence="4 5">
    <name type="scientific">Pontibacter ummariensis</name>
    <dbReference type="NCBI Taxonomy" id="1610492"/>
    <lineage>
        <taxon>Bacteria</taxon>
        <taxon>Pseudomonadati</taxon>
        <taxon>Bacteroidota</taxon>
        <taxon>Cytophagia</taxon>
        <taxon>Cytophagales</taxon>
        <taxon>Hymenobacteraceae</taxon>
        <taxon>Pontibacter</taxon>
    </lineage>
</organism>
<evidence type="ECO:0000256" key="2">
    <source>
        <dbReference type="ARBA" id="ARBA00035032"/>
    </source>
</evidence>
<dbReference type="GO" id="GO:0003676">
    <property type="term" value="F:nucleic acid binding"/>
    <property type="evidence" value="ECO:0007669"/>
    <property type="project" value="InterPro"/>
</dbReference>
<dbReference type="InterPro" id="IPR036397">
    <property type="entry name" value="RNaseH_sf"/>
</dbReference>
<dbReference type="Proteomes" id="UP000198432">
    <property type="component" value="Unassembled WGS sequence"/>
</dbReference>
<protein>
    <recommendedName>
        <fullName evidence="2">Protein argonaute</fullName>
    </recommendedName>
</protein>
<reference evidence="5" key="1">
    <citation type="submission" date="2017-06" db="EMBL/GenBank/DDBJ databases">
        <authorList>
            <person name="Varghese N."/>
            <person name="Submissions S."/>
        </authorList>
    </citation>
    <scope>NUCLEOTIDE SEQUENCE [LARGE SCALE GENOMIC DNA]</scope>
    <source>
        <strain evidence="5">NKM1</strain>
    </source>
</reference>
<dbReference type="SUPFAM" id="SSF53098">
    <property type="entry name" value="Ribonuclease H-like"/>
    <property type="match status" value="1"/>
</dbReference>
<dbReference type="Gene3D" id="3.40.50.2300">
    <property type="match status" value="1"/>
</dbReference>
<keyword evidence="5" id="KW-1185">Reference proteome</keyword>
<name>A0A239JE83_9BACT</name>
<feature type="domain" description="Piwi" evidence="3">
    <location>
        <begin position="427"/>
        <end position="747"/>
    </location>
</feature>
<comment type="similarity">
    <text evidence="1">Belongs to the argonaute family. Long pAgo subfamily.</text>
</comment>
<dbReference type="AlphaFoldDB" id="A0A239JE83"/>
<dbReference type="EMBL" id="FZOQ01000021">
    <property type="protein sequence ID" value="SNT04130.1"/>
    <property type="molecule type" value="Genomic_DNA"/>
</dbReference>
<accession>A0A239JE83</accession>
<dbReference type="PROSITE" id="PS50822">
    <property type="entry name" value="PIWI"/>
    <property type="match status" value="1"/>
</dbReference>
<evidence type="ECO:0000313" key="5">
    <source>
        <dbReference type="Proteomes" id="UP000198432"/>
    </source>
</evidence>
<dbReference type="OrthoDB" id="530017at2"/>